<dbReference type="CDD" id="cd16662">
    <property type="entry name" value="RING-Ubox2_NOSIP"/>
    <property type="match status" value="1"/>
</dbReference>
<evidence type="ECO:0000259" key="7">
    <source>
        <dbReference type="Pfam" id="PF15906"/>
    </source>
</evidence>
<gene>
    <name evidence="8" type="ORF">LAZ67_1008206</name>
</gene>
<evidence type="ECO:0000313" key="9">
    <source>
        <dbReference type="Proteomes" id="UP001235939"/>
    </source>
</evidence>
<feature type="domain" description="Nitric oxide synthase-interacting protein zinc-finger" evidence="7">
    <location>
        <begin position="4"/>
        <end position="78"/>
    </location>
</feature>
<reference evidence="8 9" key="1">
    <citation type="submission" date="2022-01" db="EMBL/GenBank/DDBJ databases">
        <title>A chromosomal length assembly of Cordylochernes scorpioides.</title>
        <authorList>
            <person name="Zeh D."/>
            <person name="Zeh J."/>
        </authorList>
    </citation>
    <scope>NUCLEOTIDE SEQUENCE [LARGE SCALE GENOMIC DNA]</scope>
    <source>
        <strain evidence="8">IN4F17</strain>
        <tissue evidence="8">Whole Body</tissue>
    </source>
</reference>
<accession>A0ABY6K2U7</accession>
<keyword evidence="3 4" id="KW-0539">Nucleus</keyword>
<dbReference type="Proteomes" id="UP001235939">
    <property type="component" value="Chromosome 01"/>
</dbReference>
<evidence type="ECO:0000313" key="8">
    <source>
        <dbReference type="EMBL" id="UYV62203.1"/>
    </source>
</evidence>
<organism evidence="8 9">
    <name type="scientific">Cordylochernes scorpioides</name>
    <dbReference type="NCBI Taxonomy" id="51811"/>
    <lineage>
        <taxon>Eukaryota</taxon>
        <taxon>Metazoa</taxon>
        <taxon>Ecdysozoa</taxon>
        <taxon>Arthropoda</taxon>
        <taxon>Chelicerata</taxon>
        <taxon>Arachnida</taxon>
        <taxon>Pseudoscorpiones</taxon>
        <taxon>Cheliferoidea</taxon>
        <taxon>Chernetidae</taxon>
        <taxon>Cordylochernes</taxon>
    </lineage>
</organism>
<dbReference type="InterPro" id="IPR013083">
    <property type="entry name" value="Znf_RING/FYVE/PHD"/>
</dbReference>
<keyword evidence="9" id="KW-1185">Reference proteome</keyword>
<dbReference type="SUPFAM" id="SSF57850">
    <property type="entry name" value="RING/U-box"/>
    <property type="match status" value="2"/>
</dbReference>
<keyword evidence="5" id="KW-0175">Coiled coil</keyword>
<dbReference type="Gene3D" id="3.30.40.10">
    <property type="entry name" value="Zinc/RING finger domain, C3HC4 (zinc finger)"/>
    <property type="match status" value="2"/>
</dbReference>
<name>A0ABY6K2U7_9ARAC</name>
<evidence type="ECO:0000256" key="3">
    <source>
        <dbReference type="ARBA" id="ARBA00023242"/>
    </source>
</evidence>
<comment type="similarity">
    <text evidence="2 4">Belongs to the NOSIP family.</text>
</comment>
<dbReference type="InterPro" id="IPR016818">
    <property type="entry name" value="NOSIP"/>
</dbReference>
<comment type="subcellular location">
    <subcellularLocation>
        <location evidence="1 4">Nucleus</location>
    </subcellularLocation>
</comment>
<dbReference type="EMBL" id="CP092863">
    <property type="protein sequence ID" value="UYV62203.1"/>
    <property type="molecule type" value="Genomic_DNA"/>
</dbReference>
<sequence>MTRHARNCTAGAVYTYHEKQKDTKAGGYGTIKKRLGKDSIQDFDCCSLTLQPCRDPVITPEGYLFDKEAILEFIIHQKVKNAQLMKEYEKQKKKEKEELAEIAAAEQRTKAELFAKNQRITSASSSSTSESTQVVQKSTAPGSSISNMAGPSAGKLPSFWVPSLTPQSKESKMEKPSKVVRCPMSGKPLKAKDLLPVKFTEIKDPDDKKSLITRENRYKCAVTHDALGNSVPCAVLKPNGVVVTMECVEKIIKKDMLDPFSGQKLKESDIIPMQRGGTGYAATNNALDAKVERAVIQA</sequence>
<feature type="compositionally biased region" description="Low complexity" evidence="6">
    <location>
        <begin position="121"/>
        <end position="139"/>
    </location>
</feature>
<dbReference type="CDD" id="cd16661">
    <property type="entry name" value="RING-Ubox1_NOSIP"/>
    <property type="match status" value="1"/>
</dbReference>
<evidence type="ECO:0000256" key="1">
    <source>
        <dbReference type="ARBA" id="ARBA00004123"/>
    </source>
</evidence>
<dbReference type="PIRSF" id="PIRSF023577">
    <property type="entry name" value="ENOS_interacting"/>
    <property type="match status" value="1"/>
</dbReference>
<proteinExistence type="inferred from homology"/>
<dbReference type="InterPro" id="IPR031790">
    <property type="entry name" value="Znf-NOSIP"/>
</dbReference>
<feature type="compositionally biased region" description="Polar residues" evidence="6">
    <location>
        <begin position="140"/>
        <end position="149"/>
    </location>
</feature>
<feature type="region of interest" description="Disordered" evidence="6">
    <location>
        <begin position="119"/>
        <end position="185"/>
    </location>
</feature>
<dbReference type="PANTHER" id="PTHR13063:SF10">
    <property type="entry name" value="NITRIC OXIDE SYNTHASE-INTERACTING PROTEIN"/>
    <property type="match status" value="1"/>
</dbReference>
<protein>
    <recommendedName>
        <fullName evidence="4">Nitric oxide synthase-interacting protein homolog</fullName>
    </recommendedName>
</protein>
<evidence type="ECO:0000256" key="2">
    <source>
        <dbReference type="ARBA" id="ARBA00008126"/>
    </source>
</evidence>
<evidence type="ECO:0000256" key="6">
    <source>
        <dbReference type="SAM" id="MobiDB-lite"/>
    </source>
</evidence>
<dbReference type="Pfam" id="PF15906">
    <property type="entry name" value="zf-NOSIP"/>
    <property type="match status" value="1"/>
</dbReference>
<evidence type="ECO:0000256" key="4">
    <source>
        <dbReference type="PIRNR" id="PIRNR023577"/>
    </source>
</evidence>
<feature type="coiled-coil region" evidence="5">
    <location>
        <begin position="78"/>
        <end position="112"/>
    </location>
</feature>
<dbReference type="PANTHER" id="PTHR13063">
    <property type="entry name" value="ENOS INTERACTING PROTEIN"/>
    <property type="match status" value="1"/>
</dbReference>
<evidence type="ECO:0000256" key="5">
    <source>
        <dbReference type="SAM" id="Coils"/>
    </source>
</evidence>